<dbReference type="EMBL" id="BMFY01000007">
    <property type="protein sequence ID" value="GGA16586.1"/>
    <property type="molecule type" value="Genomic_DNA"/>
</dbReference>
<keyword evidence="1 2" id="KW-0732">Signal</keyword>
<evidence type="ECO:0000256" key="2">
    <source>
        <dbReference type="SAM" id="SignalP"/>
    </source>
</evidence>
<sequence>MKKVLNTTRAVRALGPLTAVGALLALSACGGGDTASGEPDENAGEAASAELISDGALTVCSTFNNPPNTFREEDGSETGVEIEIAAALAEGMGLEPAWHEVAFSGIIPALQAGQCDVIMASLYIRPEREEIADFVPYLMAGTMVAVPDDNPAEITGYDDTLCGVRAIAVTGSTGAGLLDEKSEECQGNGDPAVTITLVDRGTDALSQIVAGQQDAYVNTVEQLLYFEMEHEGFTTIGEPFGEVEIGAATLKGTEGLHDALSEAFDELVESGQYEEILQTWGLERQSITAA</sequence>
<dbReference type="SUPFAM" id="SSF53850">
    <property type="entry name" value="Periplasmic binding protein-like II"/>
    <property type="match status" value="1"/>
</dbReference>
<accession>A0A8J2XKR9</accession>
<comment type="caution">
    <text evidence="4">The sequence shown here is derived from an EMBL/GenBank/DDBJ whole genome shotgun (WGS) entry which is preliminary data.</text>
</comment>
<feature type="signal peptide" evidence="2">
    <location>
        <begin position="1"/>
        <end position="21"/>
    </location>
</feature>
<gene>
    <name evidence="4" type="ORF">GCM10011333_19630</name>
</gene>
<evidence type="ECO:0000313" key="5">
    <source>
        <dbReference type="Proteomes" id="UP000616114"/>
    </source>
</evidence>
<name>A0A8J2XKR9_9MICO</name>
<protein>
    <submittedName>
        <fullName evidence="4">ABC transporter substrate-binding protein</fullName>
    </submittedName>
</protein>
<reference evidence="4" key="2">
    <citation type="submission" date="2020-09" db="EMBL/GenBank/DDBJ databases">
        <authorList>
            <person name="Sun Q."/>
            <person name="Zhou Y."/>
        </authorList>
    </citation>
    <scope>NUCLEOTIDE SEQUENCE</scope>
    <source>
        <strain evidence="4">CGMCC 1.12785</strain>
    </source>
</reference>
<evidence type="ECO:0000259" key="3">
    <source>
        <dbReference type="SMART" id="SM00062"/>
    </source>
</evidence>
<dbReference type="InterPro" id="IPR001638">
    <property type="entry name" value="Solute-binding_3/MltF_N"/>
</dbReference>
<keyword evidence="5" id="KW-1185">Reference proteome</keyword>
<dbReference type="PANTHER" id="PTHR35936:SF17">
    <property type="entry name" value="ARGININE-BINDING EXTRACELLULAR PROTEIN ARTP"/>
    <property type="match status" value="1"/>
</dbReference>
<feature type="chain" id="PRO_5039454219" evidence="2">
    <location>
        <begin position="22"/>
        <end position="290"/>
    </location>
</feature>
<dbReference type="Pfam" id="PF00497">
    <property type="entry name" value="SBP_bac_3"/>
    <property type="match status" value="1"/>
</dbReference>
<dbReference type="Proteomes" id="UP000616114">
    <property type="component" value="Unassembled WGS sequence"/>
</dbReference>
<dbReference type="PROSITE" id="PS51257">
    <property type="entry name" value="PROKAR_LIPOPROTEIN"/>
    <property type="match status" value="1"/>
</dbReference>
<dbReference type="Gene3D" id="3.40.190.10">
    <property type="entry name" value="Periplasmic binding protein-like II"/>
    <property type="match status" value="2"/>
</dbReference>
<dbReference type="PANTHER" id="PTHR35936">
    <property type="entry name" value="MEMBRANE-BOUND LYTIC MUREIN TRANSGLYCOSYLASE F"/>
    <property type="match status" value="1"/>
</dbReference>
<dbReference type="AlphaFoldDB" id="A0A8J2XKR9"/>
<dbReference type="SMART" id="SM00062">
    <property type="entry name" value="PBPb"/>
    <property type="match status" value="1"/>
</dbReference>
<evidence type="ECO:0000256" key="1">
    <source>
        <dbReference type="ARBA" id="ARBA00022729"/>
    </source>
</evidence>
<reference evidence="4" key="1">
    <citation type="journal article" date="2014" name="Int. J. Syst. Evol. Microbiol.">
        <title>Complete genome sequence of Corynebacterium casei LMG S-19264T (=DSM 44701T), isolated from a smear-ripened cheese.</title>
        <authorList>
            <consortium name="US DOE Joint Genome Institute (JGI-PGF)"/>
            <person name="Walter F."/>
            <person name="Albersmeier A."/>
            <person name="Kalinowski J."/>
            <person name="Ruckert C."/>
        </authorList>
    </citation>
    <scope>NUCLEOTIDE SEQUENCE</scope>
    <source>
        <strain evidence="4">CGMCC 1.12785</strain>
    </source>
</reference>
<evidence type="ECO:0000313" key="4">
    <source>
        <dbReference type="EMBL" id="GGA16586.1"/>
    </source>
</evidence>
<dbReference type="CDD" id="cd01004">
    <property type="entry name" value="PBP2_MidA_like"/>
    <property type="match status" value="1"/>
</dbReference>
<dbReference type="RefSeq" id="WP_188550718.1">
    <property type="nucleotide sequence ID" value="NZ_BMFY01000007.1"/>
</dbReference>
<proteinExistence type="predicted"/>
<organism evidence="4 5">
    <name type="scientific">Sediminivirga luteola</name>
    <dbReference type="NCBI Taxonomy" id="1774748"/>
    <lineage>
        <taxon>Bacteria</taxon>
        <taxon>Bacillati</taxon>
        <taxon>Actinomycetota</taxon>
        <taxon>Actinomycetes</taxon>
        <taxon>Micrococcales</taxon>
        <taxon>Brevibacteriaceae</taxon>
        <taxon>Sediminivirga</taxon>
    </lineage>
</organism>
<feature type="domain" description="Solute-binding protein family 3/N-terminal" evidence="3">
    <location>
        <begin position="56"/>
        <end position="284"/>
    </location>
</feature>